<dbReference type="EMBL" id="JAPWGL010000003">
    <property type="protein sequence ID" value="MCZ4224449.1"/>
    <property type="molecule type" value="Genomic_DNA"/>
</dbReference>
<dbReference type="InterPro" id="IPR003593">
    <property type="entry name" value="AAA+_ATPase"/>
</dbReference>
<proteinExistence type="predicted"/>
<dbReference type="PANTHER" id="PTHR43394">
    <property type="entry name" value="ATP-DEPENDENT PERMEASE MDL1, MITOCHONDRIAL"/>
    <property type="match status" value="1"/>
</dbReference>
<dbReference type="Pfam" id="PF03412">
    <property type="entry name" value="Peptidase_C39"/>
    <property type="match status" value="1"/>
</dbReference>
<dbReference type="InterPro" id="IPR011527">
    <property type="entry name" value="ABC1_TM_dom"/>
</dbReference>
<comment type="caution">
    <text evidence="12">The sequence shown here is derived from an EMBL/GenBank/DDBJ whole genome shotgun (WGS) entry which is preliminary data.</text>
</comment>
<dbReference type="PROSITE" id="PS50929">
    <property type="entry name" value="ABC_TM1F"/>
    <property type="match status" value="1"/>
</dbReference>
<dbReference type="Gene3D" id="3.40.50.300">
    <property type="entry name" value="P-loop containing nucleotide triphosphate hydrolases"/>
    <property type="match status" value="1"/>
</dbReference>
<organism evidence="12 13">
    <name type="scientific">Pedobacter rhodius</name>
    <dbReference type="NCBI Taxonomy" id="3004098"/>
    <lineage>
        <taxon>Bacteria</taxon>
        <taxon>Pseudomonadati</taxon>
        <taxon>Bacteroidota</taxon>
        <taxon>Sphingobacteriia</taxon>
        <taxon>Sphingobacteriales</taxon>
        <taxon>Sphingobacteriaceae</taxon>
        <taxon>Pedobacter</taxon>
    </lineage>
</organism>
<feature type="transmembrane region" description="Helical" evidence="8">
    <location>
        <begin position="309"/>
        <end position="328"/>
    </location>
</feature>
<feature type="domain" description="ABC transmembrane type-1" evidence="10">
    <location>
        <begin position="171"/>
        <end position="452"/>
    </location>
</feature>
<feature type="transmembrane region" description="Helical" evidence="8">
    <location>
        <begin position="169"/>
        <end position="186"/>
    </location>
</feature>
<dbReference type="Gene3D" id="1.20.1560.10">
    <property type="entry name" value="ABC transporter type 1, transmembrane domain"/>
    <property type="match status" value="1"/>
</dbReference>
<evidence type="ECO:0000256" key="8">
    <source>
        <dbReference type="SAM" id="Phobius"/>
    </source>
</evidence>
<dbReference type="RefSeq" id="WP_269416216.1">
    <property type="nucleotide sequence ID" value="NZ_JAPWGL010000003.1"/>
</dbReference>
<dbReference type="PROSITE" id="PS50990">
    <property type="entry name" value="PEPTIDASE_C39"/>
    <property type="match status" value="1"/>
</dbReference>
<dbReference type="PROSITE" id="PS50893">
    <property type="entry name" value="ABC_TRANSPORTER_2"/>
    <property type="match status" value="1"/>
</dbReference>
<keyword evidence="4" id="KW-0378">Hydrolase</keyword>
<protein>
    <submittedName>
        <fullName evidence="12">Peptidase domain-containing ABC transporter</fullName>
    </submittedName>
</protein>
<dbReference type="InterPro" id="IPR005074">
    <property type="entry name" value="Peptidase_C39"/>
</dbReference>
<reference evidence="12" key="1">
    <citation type="submission" date="2022-12" db="EMBL/GenBank/DDBJ databases">
        <title>Genome sequence of SJ11.</title>
        <authorList>
            <person name="Woo H."/>
        </authorList>
    </citation>
    <scope>NUCLEOTIDE SEQUENCE</scope>
    <source>
        <strain evidence="12">SJ11</strain>
    </source>
</reference>
<feature type="domain" description="ABC transporter" evidence="9">
    <location>
        <begin position="486"/>
        <end position="722"/>
    </location>
</feature>
<keyword evidence="13" id="KW-1185">Reference proteome</keyword>
<feature type="transmembrane region" description="Helical" evidence="8">
    <location>
        <begin position="206"/>
        <end position="224"/>
    </location>
</feature>
<evidence type="ECO:0000256" key="3">
    <source>
        <dbReference type="ARBA" id="ARBA00022741"/>
    </source>
</evidence>
<evidence type="ECO:0000259" key="10">
    <source>
        <dbReference type="PROSITE" id="PS50929"/>
    </source>
</evidence>
<dbReference type="Pfam" id="PF00664">
    <property type="entry name" value="ABC_membrane"/>
    <property type="match status" value="1"/>
</dbReference>
<dbReference type="InterPro" id="IPR036640">
    <property type="entry name" value="ABC1_TM_sf"/>
</dbReference>
<feature type="domain" description="Peptidase C39" evidence="11">
    <location>
        <begin position="9"/>
        <end position="128"/>
    </location>
</feature>
<dbReference type="SUPFAM" id="SSF52540">
    <property type="entry name" value="P-loop containing nucleoside triphosphate hydrolases"/>
    <property type="match status" value="1"/>
</dbReference>
<evidence type="ECO:0000313" key="13">
    <source>
        <dbReference type="Proteomes" id="UP001144341"/>
    </source>
</evidence>
<evidence type="ECO:0000259" key="11">
    <source>
        <dbReference type="PROSITE" id="PS50990"/>
    </source>
</evidence>
<keyword evidence="7 8" id="KW-0472">Membrane</keyword>
<feature type="transmembrane region" description="Helical" evidence="8">
    <location>
        <begin position="280"/>
        <end position="303"/>
    </location>
</feature>
<dbReference type="Gene3D" id="3.90.70.10">
    <property type="entry name" value="Cysteine proteinases"/>
    <property type="match status" value="1"/>
</dbReference>
<dbReference type="InterPro" id="IPR027417">
    <property type="entry name" value="P-loop_NTPase"/>
</dbReference>
<evidence type="ECO:0000256" key="7">
    <source>
        <dbReference type="ARBA" id="ARBA00023136"/>
    </source>
</evidence>
<dbReference type="CDD" id="cd02418">
    <property type="entry name" value="Peptidase_C39B"/>
    <property type="match status" value="1"/>
</dbReference>
<keyword evidence="2 8" id="KW-0812">Transmembrane</keyword>
<dbReference type="PROSITE" id="PS00211">
    <property type="entry name" value="ABC_TRANSPORTER_1"/>
    <property type="match status" value="1"/>
</dbReference>
<evidence type="ECO:0000313" key="12">
    <source>
        <dbReference type="EMBL" id="MCZ4224449.1"/>
    </source>
</evidence>
<dbReference type="InterPro" id="IPR003439">
    <property type="entry name" value="ABC_transporter-like_ATP-bd"/>
</dbReference>
<dbReference type="Proteomes" id="UP001144341">
    <property type="component" value="Unassembled WGS sequence"/>
</dbReference>
<evidence type="ECO:0000256" key="6">
    <source>
        <dbReference type="ARBA" id="ARBA00022989"/>
    </source>
</evidence>
<keyword evidence="5" id="KW-0067">ATP-binding</keyword>
<evidence type="ECO:0000259" key="9">
    <source>
        <dbReference type="PROSITE" id="PS50893"/>
    </source>
</evidence>
<sequence length="728" mass="82769">MKKIVFYKQPDQMDCGPTCLRMIAKYYGKNISLQKLRDISGINREGVSLLGISEAAEKIGFRTSAARLYLKELAETDLPVILHWDQNHFVVLYKIKNNRYYIADPAKALITYTESEFTKHWLYGLKDEKSEGISLILEPTPDFYQQEGDTSNGLNLSYLLIYLYRYKSLVIQLFIGLGVGSLLQLILPFLTQSVVDVGINTRNLNFIYVILIAQTMLFVGRISVEFIRSWILLHISTRINISILTDFLIKLMKLPISYFDTKMTGDIMQRMTDQKRIESFLTGSTLSVIFSVFNLIVFSFVLVYYNTGIFLIFITSTVLYSLWVILFLKRRRNLDFKRFDLSAKNQSAVVQLIGGMQEIKLNNCEQQKRWEWEHLQAGLFRFNIKSLKLGQYQQAGAFFINEGKNILITFLVAKSVIDGHLTFGAMMAVQYIMGQLNSPIEQMLTFIQQLQDAKISLERLNDIREMDDEEPIEKTFIKQLPADKSLSLQNISFTYPGAGNDPVLSDVSLDIPAGKTTAIVGMSGSGKTTILKLILRFYEPQKGEIKIGGGYLAQVSFRYWRGLCGVVMQDGFIFSDTIARNIAVGDDYPDMSRLKQAVHIANIHDFIENLPLGLNTKIGAEGNGVSQGQRQRILIARAVYKNPEYILFDEATNSLDSQNEKIIMQNLEEFFKGRTVVVVAHRLSTVIHADNIVVLEKGRIIEQGTHSELTRSNGVYFNLVKNQLQLGN</sequence>
<keyword evidence="6 8" id="KW-1133">Transmembrane helix</keyword>
<dbReference type="InterPro" id="IPR017871">
    <property type="entry name" value="ABC_transporter-like_CS"/>
</dbReference>
<dbReference type="SUPFAM" id="SSF90123">
    <property type="entry name" value="ABC transporter transmembrane region"/>
    <property type="match status" value="1"/>
</dbReference>
<dbReference type="PANTHER" id="PTHR43394:SF1">
    <property type="entry name" value="ATP-BINDING CASSETTE SUB-FAMILY B MEMBER 10, MITOCHONDRIAL"/>
    <property type="match status" value="1"/>
</dbReference>
<dbReference type="SMART" id="SM00382">
    <property type="entry name" value="AAA"/>
    <property type="match status" value="1"/>
</dbReference>
<evidence type="ECO:0000256" key="4">
    <source>
        <dbReference type="ARBA" id="ARBA00022801"/>
    </source>
</evidence>
<dbReference type="InterPro" id="IPR039421">
    <property type="entry name" value="Type_1_exporter"/>
</dbReference>
<evidence type="ECO:0000256" key="2">
    <source>
        <dbReference type="ARBA" id="ARBA00022692"/>
    </source>
</evidence>
<comment type="subcellular location">
    <subcellularLocation>
        <location evidence="1">Cell membrane</location>
        <topology evidence="1">Multi-pass membrane protein</topology>
    </subcellularLocation>
</comment>
<accession>A0ABT4KZU7</accession>
<gene>
    <name evidence="12" type="ORF">O0931_14135</name>
</gene>
<evidence type="ECO:0000256" key="5">
    <source>
        <dbReference type="ARBA" id="ARBA00022840"/>
    </source>
</evidence>
<dbReference type="Pfam" id="PF00005">
    <property type="entry name" value="ABC_tran"/>
    <property type="match status" value="1"/>
</dbReference>
<dbReference type="CDD" id="cd18571">
    <property type="entry name" value="ABC_6TM_peptidase_like"/>
    <property type="match status" value="1"/>
</dbReference>
<evidence type="ECO:0000256" key="1">
    <source>
        <dbReference type="ARBA" id="ARBA00004651"/>
    </source>
</evidence>
<keyword evidence="3" id="KW-0547">Nucleotide-binding</keyword>
<name>A0ABT4KZU7_9SPHI</name>